<dbReference type="GO" id="GO:0005737">
    <property type="term" value="C:cytoplasm"/>
    <property type="evidence" value="ECO:0007669"/>
    <property type="project" value="TreeGrafter"/>
</dbReference>
<dbReference type="AlphaFoldDB" id="A0A9W8K1M0"/>
<dbReference type="InterPro" id="IPR051468">
    <property type="entry name" value="Fungal_SecMetab_SDRs"/>
</dbReference>
<comment type="similarity">
    <text evidence="1">Belongs to the short-chain dehydrogenases/reductases (SDR) family.</text>
</comment>
<proteinExistence type="inferred from homology"/>
<name>A0A9W8K1M0_9AGAR</name>
<accession>A0A9W8K1M0</accession>
<gene>
    <name evidence="2" type="ORF">NLJ89_g5179</name>
</gene>
<protein>
    <submittedName>
        <fullName evidence="2">Uncharacterized protein</fullName>
    </submittedName>
</protein>
<sequence length="180" mass="19881">MPPITPALDQLQERLCQPMRQYAFVPLILVRELQLFMSAPAPTSSSDSNLQPDNAAPSKPIGYTINVFSCEGLFEDSPDHRAKDGHHVHTNMSKAALNMLTETEAAPAWKNGRVVMNTVDPVYMSVDLVFMEKVGRAGEPCPIGWEDGAARALWPVAQGEKGHIIRGRFLKHFSEAEAVR</sequence>
<dbReference type="GO" id="GO:0016491">
    <property type="term" value="F:oxidoreductase activity"/>
    <property type="evidence" value="ECO:0007669"/>
    <property type="project" value="TreeGrafter"/>
</dbReference>
<reference evidence="2" key="1">
    <citation type="submission" date="2022-07" db="EMBL/GenBank/DDBJ databases">
        <title>Genome Sequence of Agrocybe chaxingu.</title>
        <authorList>
            <person name="Buettner E."/>
        </authorList>
    </citation>
    <scope>NUCLEOTIDE SEQUENCE</scope>
    <source>
        <strain evidence="2">MP-N11</strain>
    </source>
</reference>
<organism evidence="2 3">
    <name type="scientific">Agrocybe chaxingu</name>
    <dbReference type="NCBI Taxonomy" id="84603"/>
    <lineage>
        <taxon>Eukaryota</taxon>
        <taxon>Fungi</taxon>
        <taxon>Dikarya</taxon>
        <taxon>Basidiomycota</taxon>
        <taxon>Agaricomycotina</taxon>
        <taxon>Agaricomycetes</taxon>
        <taxon>Agaricomycetidae</taxon>
        <taxon>Agaricales</taxon>
        <taxon>Agaricineae</taxon>
        <taxon>Strophariaceae</taxon>
        <taxon>Agrocybe</taxon>
    </lineage>
</organism>
<dbReference type="PANTHER" id="PTHR43544">
    <property type="entry name" value="SHORT-CHAIN DEHYDROGENASE/REDUCTASE"/>
    <property type="match status" value="1"/>
</dbReference>
<dbReference type="PANTHER" id="PTHR43544:SF2">
    <property type="entry name" value="OXIDOREDUCTASE"/>
    <property type="match status" value="1"/>
</dbReference>
<dbReference type="Proteomes" id="UP001148786">
    <property type="component" value="Unassembled WGS sequence"/>
</dbReference>
<dbReference type="Gene3D" id="3.40.50.720">
    <property type="entry name" value="NAD(P)-binding Rossmann-like Domain"/>
    <property type="match status" value="1"/>
</dbReference>
<comment type="caution">
    <text evidence="2">The sequence shown here is derived from an EMBL/GenBank/DDBJ whole genome shotgun (WGS) entry which is preliminary data.</text>
</comment>
<dbReference type="EMBL" id="JANKHO010000470">
    <property type="protein sequence ID" value="KAJ3509522.1"/>
    <property type="molecule type" value="Genomic_DNA"/>
</dbReference>
<evidence type="ECO:0000313" key="2">
    <source>
        <dbReference type="EMBL" id="KAJ3509522.1"/>
    </source>
</evidence>
<evidence type="ECO:0000313" key="3">
    <source>
        <dbReference type="Proteomes" id="UP001148786"/>
    </source>
</evidence>
<evidence type="ECO:0000256" key="1">
    <source>
        <dbReference type="ARBA" id="ARBA00006484"/>
    </source>
</evidence>
<keyword evidence="3" id="KW-1185">Reference proteome</keyword>
<dbReference type="OrthoDB" id="191139at2759"/>